<comment type="similarity">
    <text evidence="1 2">Belongs to the outer membrane factor (OMF) (TC 1.B.17) family.</text>
</comment>
<keyword evidence="2 5" id="KW-0449">Lipoprotein</keyword>
<evidence type="ECO:0000256" key="2">
    <source>
        <dbReference type="RuleBase" id="RU362097"/>
    </source>
</evidence>
<evidence type="ECO:0000313" key="5">
    <source>
        <dbReference type="EMBL" id="GAN81557.1"/>
    </source>
</evidence>
<gene>
    <name evidence="5" type="ORF">Aam_103_001</name>
</gene>
<name>A0A0D6PIQ2_9PROT</name>
<dbReference type="OrthoDB" id="9783100at2"/>
<dbReference type="PANTHER" id="PTHR30203:SF25">
    <property type="entry name" value="OUTER MEMBRANE PROTEIN-RELATED"/>
    <property type="match status" value="1"/>
</dbReference>
<keyword evidence="2" id="KW-0472">Membrane</keyword>
<organism evidence="5 6">
    <name type="scientific">Acidocella aminolytica 101 = DSM 11237</name>
    <dbReference type="NCBI Taxonomy" id="1120923"/>
    <lineage>
        <taxon>Bacteria</taxon>
        <taxon>Pseudomonadati</taxon>
        <taxon>Pseudomonadota</taxon>
        <taxon>Alphaproteobacteria</taxon>
        <taxon>Acetobacterales</taxon>
        <taxon>Acidocellaceae</taxon>
        <taxon>Acidocella</taxon>
    </lineage>
</organism>
<dbReference type="GO" id="GO:0005886">
    <property type="term" value="C:plasma membrane"/>
    <property type="evidence" value="ECO:0007669"/>
    <property type="project" value="UniProtKB-SubCell"/>
</dbReference>
<dbReference type="PANTHER" id="PTHR30203">
    <property type="entry name" value="OUTER MEMBRANE CATION EFFLUX PROTEIN"/>
    <property type="match status" value="1"/>
</dbReference>
<dbReference type="InterPro" id="IPR010131">
    <property type="entry name" value="MdtP/NodT-like"/>
</dbReference>
<reference evidence="5 6" key="1">
    <citation type="submission" date="2012-11" db="EMBL/GenBank/DDBJ databases">
        <title>Whole genome sequence of Acidocella aminolytica 101 = DSM 11237.</title>
        <authorList>
            <person name="Azuma Y."/>
            <person name="Higashiura N."/>
            <person name="Hirakawa H."/>
            <person name="Matsushita K."/>
        </authorList>
    </citation>
    <scope>NUCLEOTIDE SEQUENCE [LARGE SCALE GENOMIC DNA]</scope>
    <source>
        <strain evidence="6">101 / DSM 11237</strain>
    </source>
</reference>
<keyword evidence="3" id="KW-0175">Coiled coil</keyword>
<evidence type="ECO:0000256" key="3">
    <source>
        <dbReference type="SAM" id="Coils"/>
    </source>
</evidence>
<feature type="coiled-coil region" evidence="3">
    <location>
        <begin position="422"/>
        <end position="449"/>
    </location>
</feature>
<dbReference type="SUPFAM" id="SSF56954">
    <property type="entry name" value="Outer membrane efflux proteins (OEP)"/>
    <property type="match status" value="1"/>
</dbReference>
<dbReference type="NCBIfam" id="TIGR01845">
    <property type="entry name" value="outer_NodT"/>
    <property type="match status" value="1"/>
</dbReference>
<dbReference type="InterPro" id="IPR003423">
    <property type="entry name" value="OMP_efflux"/>
</dbReference>
<keyword evidence="2" id="KW-0812">Transmembrane</keyword>
<feature type="region of interest" description="Disordered" evidence="4">
    <location>
        <begin position="1"/>
        <end position="24"/>
    </location>
</feature>
<evidence type="ECO:0000256" key="1">
    <source>
        <dbReference type="ARBA" id="ARBA00007613"/>
    </source>
</evidence>
<evidence type="ECO:0000313" key="6">
    <source>
        <dbReference type="Proteomes" id="UP000032668"/>
    </source>
</evidence>
<proteinExistence type="inferred from homology"/>
<comment type="caution">
    <text evidence="5">The sequence shown here is derived from an EMBL/GenBank/DDBJ whole genome shotgun (WGS) entry which is preliminary data.</text>
</comment>
<keyword evidence="2" id="KW-0564">Palmitate</keyword>
<dbReference type="STRING" id="1120923.SAMN02746095_03412"/>
<comment type="subcellular location">
    <subcellularLocation>
        <location evidence="2">Cell membrane</location>
        <topology evidence="2">Lipid-anchor</topology>
    </subcellularLocation>
</comment>
<dbReference type="RefSeq" id="WP_082075746.1">
    <property type="nucleotide sequence ID" value="NZ_BANC01000101.1"/>
</dbReference>
<dbReference type="Gene3D" id="1.20.1600.10">
    <property type="entry name" value="Outer membrane efflux proteins (OEP)"/>
    <property type="match status" value="1"/>
</dbReference>
<dbReference type="Proteomes" id="UP000032668">
    <property type="component" value="Unassembled WGS sequence"/>
</dbReference>
<evidence type="ECO:0000256" key="4">
    <source>
        <dbReference type="SAM" id="MobiDB-lite"/>
    </source>
</evidence>
<dbReference type="EMBL" id="BANC01000101">
    <property type="protein sequence ID" value="GAN81557.1"/>
    <property type="molecule type" value="Genomic_DNA"/>
</dbReference>
<sequence>MPRSDQLWGRCKPGEEAASRPRTARPRRSQLLLLGLAALALSGCEVGPDYHAPHSGLAPFHNATLVAPSGPVTSLDVYWRGFEDPVLEHLVQQALAQNLSLAAALARSQQARAAAGEADAQLLPNLGLNAQAVAEHQSLYSPLGKIGENLPGYHRDQRLYDVGAAASWEIDLFGGLRRGAEAASAEAKAAAAEDAGTRVIVVAEVADSYFQIRGDQARLALAQRQVDTDAHLLSLVQQRHAAGSATDREVDQAEALLYQARAFMPPLRTDLEAQYNRLDILLGRQPGTYARKLPPGPQPVALPSLPASATPQQMLQHRPDIIAARAQLHAASARIGVAVSQYYPKISISGLLGFESLDAGQLFTSAAFQPQAVTGLRWRLFEFGKIDDEVLQAKGGYAEALADYRNTVLNAAGDVENAFMALAQDESRQAELQNEVAALRRSRASAQDAYSQGAIPLTDALDADRQLLRAQDQLALNRVDTAQDDVSLFRAMGGGW</sequence>
<keyword evidence="2" id="KW-1134">Transmembrane beta strand</keyword>
<dbReference type="GO" id="GO:0015562">
    <property type="term" value="F:efflux transmembrane transporter activity"/>
    <property type="evidence" value="ECO:0007669"/>
    <property type="project" value="InterPro"/>
</dbReference>
<accession>A0A0D6PIQ2</accession>
<dbReference type="Pfam" id="PF02321">
    <property type="entry name" value="OEP"/>
    <property type="match status" value="2"/>
</dbReference>
<dbReference type="Gene3D" id="2.20.200.10">
    <property type="entry name" value="Outer membrane efflux proteins (OEP)"/>
    <property type="match status" value="1"/>
</dbReference>
<dbReference type="AlphaFoldDB" id="A0A0D6PIQ2"/>
<keyword evidence="6" id="KW-1185">Reference proteome</keyword>
<protein>
    <submittedName>
        <fullName evidence="5">Secretion system type I outer membrane RND efflux pump lipoprotein NodT</fullName>
    </submittedName>
</protein>